<keyword evidence="3" id="KW-1185">Reference proteome</keyword>
<dbReference type="SUPFAM" id="SSF52172">
    <property type="entry name" value="CheY-like"/>
    <property type="match status" value="1"/>
</dbReference>
<dbReference type="Proteomes" id="UP001589654">
    <property type="component" value="Unassembled WGS sequence"/>
</dbReference>
<dbReference type="Gene3D" id="2.40.50.1020">
    <property type="entry name" value="LytTr DNA-binding domain"/>
    <property type="match status" value="1"/>
</dbReference>
<evidence type="ECO:0000259" key="1">
    <source>
        <dbReference type="SMART" id="SM00850"/>
    </source>
</evidence>
<accession>A0ABV5J2M9</accession>
<reference evidence="2 3" key="1">
    <citation type="submission" date="2024-09" db="EMBL/GenBank/DDBJ databases">
        <authorList>
            <person name="Sun Q."/>
            <person name="Mori K."/>
        </authorList>
    </citation>
    <scope>NUCLEOTIDE SEQUENCE [LARGE SCALE GENOMIC DNA]</scope>
    <source>
        <strain evidence="2 3">CECT 7682</strain>
    </source>
</reference>
<dbReference type="SMART" id="SM00850">
    <property type="entry name" value="LytTR"/>
    <property type="match status" value="1"/>
</dbReference>
<dbReference type="EMBL" id="JBHMEW010000005">
    <property type="protein sequence ID" value="MFB9210254.1"/>
    <property type="molecule type" value="Genomic_DNA"/>
</dbReference>
<gene>
    <name evidence="2" type="ORF">ACFFUR_00405</name>
</gene>
<dbReference type="RefSeq" id="WP_290249721.1">
    <property type="nucleotide sequence ID" value="NZ_JAUFQT010000002.1"/>
</dbReference>
<evidence type="ECO:0000313" key="3">
    <source>
        <dbReference type="Proteomes" id="UP001589654"/>
    </source>
</evidence>
<evidence type="ECO:0000313" key="2">
    <source>
        <dbReference type="EMBL" id="MFB9210254.1"/>
    </source>
</evidence>
<protein>
    <submittedName>
        <fullName evidence="2">LytR/AlgR family response regulator transcription factor</fullName>
    </submittedName>
</protein>
<comment type="caution">
    <text evidence="2">The sequence shown here is derived from an EMBL/GenBank/DDBJ whole genome shotgun (WGS) entry which is preliminary data.</text>
</comment>
<organism evidence="2 3">
    <name type="scientific">Echinicola jeungdonensis</name>
    <dbReference type="NCBI Taxonomy" id="709343"/>
    <lineage>
        <taxon>Bacteria</taxon>
        <taxon>Pseudomonadati</taxon>
        <taxon>Bacteroidota</taxon>
        <taxon>Cytophagia</taxon>
        <taxon>Cytophagales</taxon>
        <taxon>Cyclobacteriaceae</taxon>
        <taxon>Echinicola</taxon>
    </lineage>
</organism>
<dbReference type="Pfam" id="PF04397">
    <property type="entry name" value="LytTR"/>
    <property type="match status" value="1"/>
</dbReference>
<proteinExistence type="predicted"/>
<dbReference type="InterPro" id="IPR011006">
    <property type="entry name" value="CheY-like_superfamily"/>
</dbReference>
<feature type="domain" description="HTH LytTR-type" evidence="1">
    <location>
        <begin position="157"/>
        <end position="250"/>
    </location>
</feature>
<name>A0ABV5J2M9_9BACT</name>
<dbReference type="InterPro" id="IPR007492">
    <property type="entry name" value="LytTR_DNA-bd_dom"/>
</dbReference>
<dbReference type="Gene3D" id="3.40.50.2300">
    <property type="match status" value="1"/>
</dbReference>
<sequence>MKAKELLLIQPNWNPPLNIFYEEAEFPPDYSIKRMEMGEMAVKYLKRNKIDLAIINLEGIQKDVMKELIILSHLLNDDFEIPFILLSEWICSEVRREIYNSSPSAHLLKPIDAAQLSVTIERILQCGMVSPNNPLPYDLNGGKSYPGNDSFFIREKGVYHKIILDDLEKVVSDGDIIYIHLKSGLGPFTASLCLKKFQKQFPFPSLQRINKSCIINLRHLSKFDNNYVWVNEKPILIGARYKKEFLKKVKIVRTG</sequence>